<dbReference type="PATRIC" id="fig|351160.9.peg.2855"/>
<evidence type="ECO:0000259" key="3">
    <source>
        <dbReference type="Pfam" id="PF00881"/>
    </source>
</evidence>
<accession>Q0W8A5</accession>
<comment type="similarity">
    <text evidence="1">Belongs to the nitroreductase family.</text>
</comment>
<dbReference type="EMBL" id="AM114193">
    <property type="protein sequence ID" value="CAJ35388.1"/>
    <property type="molecule type" value="Genomic_DNA"/>
</dbReference>
<feature type="domain" description="Nitroreductase" evidence="3">
    <location>
        <begin position="64"/>
        <end position="149"/>
    </location>
</feature>
<keyword evidence="5" id="KW-1185">Reference proteome</keyword>
<dbReference type="GO" id="GO:0016491">
    <property type="term" value="F:oxidoreductase activity"/>
    <property type="evidence" value="ECO:0007669"/>
    <property type="project" value="UniProtKB-KW"/>
</dbReference>
<proteinExistence type="inferred from homology"/>
<organism evidence="4 5">
    <name type="scientific">Methanocella arvoryzae (strain DSM 22066 / NBRC 105507 / MRE50)</name>
    <dbReference type="NCBI Taxonomy" id="351160"/>
    <lineage>
        <taxon>Archaea</taxon>
        <taxon>Methanobacteriati</taxon>
        <taxon>Methanobacteriota</taxon>
        <taxon>Stenosarchaea group</taxon>
        <taxon>Methanomicrobia</taxon>
        <taxon>Methanocellales</taxon>
        <taxon>Methanocellaceae</taxon>
        <taxon>Methanocella</taxon>
    </lineage>
</organism>
<dbReference type="PANTHER" id="PTHR43673:SF10">
    <property type="entry name" value="NADH DEHYDROGENASE_NAD(P)H NITROREDUCTASE XCC3605-RELATED"/>
    <property type="match status" value="1"/>
</dbReference>
<protein>
    <submittedName>
        <fullName evidence="4">Predicted nitroreductase family protein</fullName>
        <ecNumber evidence="4">1.-.-.-</ecNumber>
    </submittedName>
</protein>
<evidence type="ECO:0000256" key="2">
    <source>
        <dbReference type="ARBA" id="ARBA00023002"/>
    </source>
</evidence>
<dbReference type="RefSeq" id="WP_012037104.1">
    <property type="nucleotide sequence ID" value="NC_009464.1"/>
</dbReference>
<dbReference type="InterPro" id="IPR000415">
    <property type="entry name" value="Nitroreductase-like"/>
</dbReference>
<dbReference type="PANTHER" id="PTHR43673">
    <property type="entry name" value="NAD(P)H NITROREDUCTASE YDGI-RELATED"/>
    <property type="match status" value="1"/>
</dbReference>
<name>Q0W8A5_METAR</name>
<dbReference type="AlphaFoldDB" id="Q0W8A5"/>
<dbReference type="SUPFAM" id="SSF55469">
    <property type="entry name" value="FMN-dependent nitroreductase-like"/>
    <property type="match status" value="1"/>
</dbReference>
<dbReference type="KEGG" id="rci:LRC430"/>
<dbReference type="EC" id="1.-.-.-" evidence="4"/>
<dbReference type="OrthoDB" id="287850at2157"/>
<evidence type="ECO:0000313" key="5">
    <source>
        <dbReference type="Proteomes" id="UP000000663"/>
    </source>
</evidence>
<evidence type="ECO:0000256" key="1">
    <source>
        <dbReference type="ARBA" id="ARBA00007118"/>
    </source>
</evidence>
<dbReference type="GeneID" id="5144494"/>
<reference evidence="4 5" key="1">
    <citation type="journal article" date="2006" name="Science">
        <title>Genome of rice cluster I archaea -- the key methane producers in the rice rhizosphere.</title>
        <authorList>
            <person name="Erkel C."/>
            <person name="Kube M."/>
            <person name="Reinhardt R."/>
            <person name="Liesack W."/>
        </authorList>
    </citation>
    <scope>NUCLEOTIDE SEQUENCE [LARGE SCALE GENOMIC DNA]</scope>
    <source>
        <strain evidence="5">DSM 22066 / NBRC 105507 / MRE50</strain>
    </source>
</reference>
<gene>
    <name evidence="4" type="ORF">LRC430</name>
</gene>
<dbReference type="Proteomes" id="UP000000663">
    <property type="component" value="Chromosome"/>
</dbReference>
<dbReference type="Gene3D" id="3.40.109.10">
    <property type="entry name" value="NADH Oxidase"/>
    <property type="match status" value="1"/>
</dbReference>
<dbReference type="STRING" id="351160.LRC430"/>
<dbReference type="Pfam" id="PF00881">
    <property type="entry name" value="Nitroreductase"/>
    <property type="match status" value="1"/>
</dbReference>
<sequence>MEVSEAIGIRRSIRRYKKEDIPTEYVDKIIQAGQLAPSAGNLQGREFVIVRDTATKEKLSEAALKQRFVRDVPVCIVVCTNLPRTKSKYGPRADLYVVQDTAASVMNMMLQAVDLGLGTCWVGAFEESRVSEILQLPGGIRPVAIIPVGVPDEVPDMPERLGAQIVHYERW</sequence>
<dbReference type="eggNOG" id="arCOG00288">
    <property type="taxonomic scope" value="Archaea"/>
</dbReference>
<dbReference type="InterPro" id="IPR029479">
    <property type="entry name" value="Nitroreductase"/>
</dbReference>
<evidence type="ECO:0000313" key="4">
    <source>
        <dbReference type="EMBL" id="CAJ35388.1"/>
    </source>
</evidence>
<keyword evidence="2 4" id="KW-0560">Oxidoreductase</keyword>